<feature type="compositionally biased region" description="Pro residues" evidence="1">
    <location>
        <begin position="325"/>
        <end position="341"/>
    </location>
</feature>
<feature type="region of interest" description="Disordered" evidence="1">
    <location>
        <begin position="1"/>
        <end position="157"/>
    </location>
</feature>
<keyword evidence="3" id="KW-1185">Reference proteome</keyword>
<comment type="caution">
    <text evidence="2">The sequence shown here is derived from an EMBL/GenBank/DDBJ whole genome shotgun (WGS) entry which is preliminary data.</text>
</comment>
<feature type="region of interest" description="Disordered" evidence="1">
    <location>
        <begin position="181"/>
        <end position="217"/>
    </location>
</feature>
<organism evidence="2 3">
    <name type="scientific">Macrolepiota fuliginosa MF-IS2</name>
    <dbReference type="NCBI Taxonomy" id="1400762"/>
    <lineage>
        <taxon>Eukaryota</taxon>
        <taxon>Fungi</taxon>
        <taxon>Dikarya</taxon>
        <taxon>Basidiomycota</taxon>
        <taxon>Agaricomycotina</taxon>
        <taxon>Agaricomycetes</taxon>
        <taxon>Agaricomycetidae</taxon>
        <taxon>Agaricales</taxon>
        <taxon>Agaricineae</taxon>
        <taxon>Agaricaceae</taxon>
        <taxon>Macrolepiota</taxon>
    </lineage>
</organism>
<feature type="non-terminal residue" evidence="2">
    <location>
        <position position="399"/>
    </location>
</feature>
<evidence type="ECO:0000313" key="3">
    <source>
        <dbReference type="Proteomes" id="UP000807342"/>
    </source>
</evidence>
<dbReference type="Proteomes" id="UP000807342">
    <property type="component" value="Unassembled WGS sequence"/>
</dbReference>
<protein>
    <submittedName>
        <fullName evidence="2">Uncharacterized protein</fullName>
    </submittedName>
</protein>
<accession>A0A9P6BZD3</accession>
<feature type="compositionally biased region" description="Polar residues" evidence="1">
    <location>
        <begin position="387"/>
        <end position="399"/>
    </location>
</feature>
<proteinExistence type="predicted"/>
<gene>
    <name evidence="2" type="ORF">P691DRAFT_764268</name>
</gene>
<feature type="compositionally biased region" description="Low complexity" evidence="1">
    <location>
        <begin position="91"/>
        <end position="108"/>
    </location>
</feature>
<name>A0A9P6BZD3_9AGAR</name>
<feature type="compositionally biased region" description="Polar residues" evidence="1">
    <location>
        <begin position="193"/>
        <end position="217"/>
    </location>
</feature>
<dbReference type="AlphaFoldDB" id="A0A9P6BZD3"/>
<evidence type="ECO:0000256" key="1">
    <source>
        <dbReference type="SAM" id="MobiDB-lite"/>
    </source>
</evidence>
<sequence>MSDTGSIRRASRRVSGLFNRKKSGRKGSNESLLSIFEDDTNALPQAASEGPFAPKSNPPPIGSKRTISPATSFHEELARKTNKLSIEDDTSSQQSATGSSGSDKSTGTARSILPGPQASAFVPPAGIAPLSSVVPDSQDPAFHQRAFTPEDPNSMKSPIAINMVTPAQQYAAGINLQRPSPTTWAPSPIPNVHAQSAPSSHGTTDQSSGFTATPSYQSSEFAPAGQVFSQAMGQFTTHGPIEDFAYEVHAFQYMMDKAREWLLNASQHKLFLISGIGDNVINFNNSLHLSKNIGKLPINHEDKNIPLALAMGLSFGRIVKEPSLKTPPPVINSPTPTPVPPRSGKNKATEPTPSPFPRLPSEDTMNEEELAAFEAACAASRREMSNPEKTGQLSKETLD</sequence>
<evidence type="ECO:0000313" key="2">
    <source>
        <dbReference type="EMBL" id="KAF9443440.1"/>
    </source>
</evidence>
<dbReference type="EMBL" id="MU151474">
    <property type="protein sequence ID" value="KAF9443440.1"/>
    <property type="molecule type" value="Genomic_DNA"/>
</dbReference>
<reference evidence="2" key="1">
    <citation type="submission" date="2020-11" db="EMBL/GenBank/DDBJ databases">
        <authorList>
            <consortium name="DOE Joint Genome Institute"/>
            <person name="Ahrendt S."/>
            <person name="Riley R."/>
            <person name="Andreopoulos W."/>
            <person name="Labutti K."/>
            <person name="Pangilinan J."/>
            <person name="Ruiz-Duenas F.J."/>
            <person name="Barrasa J.M."/>
            <person name="Sanchez-Garcia M."/>
            <person name="Camarero S."/>
            <person name="Miyauchi S."/>
            <person name="Serrano A."/>
            <person name="Linde D."/>
            <person name="Babiker R."/>
            <person name="Drula E."/>
            <person name="Ayuso-Fernandez I."/>
            <person name="Pacheco R."/>
            <person name="Padilla G."/>
            <person name="Ferreira P."/>
            <person name="Barriuso J."/>
            <person name="Kellner H."/>
            <person name="Castanera R."/>
            <person name="Alfaro M."/>
            <person name="Ramirez L."/>
            <person name="Pisabarro A.G."/>
            <person name="Kuo A."/>
            <person name="Tritt A."/>
            <person name="Lipzen A."/>
            <person name="He G."/>
            <person name="Yan M."/>
            <person name="Ng V."/>
            <person name="Cullen D."/>
            <person name="Martin F."/>
            <person name="Rosso M.-N."/>
            <person name="Henrissat B."/>
            <person name="Hibbett D."/>
            <person name="Martinez A.T."/>
            <person name="Grigoriev I.V."/>
        </authorList>
    </citation>
    <scope>NUCLEOTIDE SEQUENCE</scope>
    <source>
        <strain evidence="2">MF-IS2</strain>
    </source>
</reference>
<feature type="region of interest" description="Disordered" evidence="1">
    <location>
        <begin position="324"/>
        <end position="399"/>
    </location>
</feature>